<evidence type="ECO:0000313" key="1">
    <source>
        <dbReference type="EMBL" id="KKK77111.1"/>
    </source>
</evidence>
<protein>
    <recommendedName>
        <fullName evidence="2">HicB-like antitoxin of toxin-antitoxin system domain-containing protein</fullName>
    </recommendedName>
</protein>
<organism evidence="1">
    <name type="scientific">marine sediment metagenome</name>
    <dbReference type="NCBI Taxonomy" id="412755"/>
    <lineage>
        <taxon>unclassified sequences</taxon>
        <taxon>metagenomes</taxon>
        <taxon>ecological metagenomes</taxon>
    </lineage>
</organism>
<dbReference type="AlphaFoldDB" id="A0A0F9AXP2"/>
<dbReference type="InterPro" id="IPR035069">
    <property type="entry name" value="TTHA1013/TTHA0281-like"/>
</dbReference>
<dbReference type="Gene3D" id="3.30.160.250">
    <property type="match status" value="1"/>
</dbReference>
<name>A0A0F9AXP2_9ZZZZ</name>
<evidence type="ECO:0008006" key="2">
    <source>
        <dbReference type="Google" id="ProtNLM"/>
    </source>
</evidence>
<sequence length="64" mass="7191">MTIRVEMEVRIREDKEVGGFVSYCPALDVYSQGRTRIEAHRAIREAVVLTLKAQAARQSWGKGG</sequence>
<accession>A0A0F9AXP2</accession>
<gene>
    <name evidence="1" type="ORF">LCGC14_2856900</name>
</gene>
<dbReference type="EMBL" id="LAZR01055112">
    <property type="protein sequence ID" value="KKK77111.1"/>
    <property type="molecule type" value="Genomic_DNA"/>
</dbReference>
<reference evidence="1" key="1">
    <citation type="journal article" date="2015" name="Nature">
        <title>Complex archaea that bridge the gap between prokaryotes and eukaryotes.</title>
        <authorList>
            <person name="Spang A."/>
            <person name="Saw J.H."/>
            <person name="Jorgensen S.L."/>
            <person name="Zaremba-Niedzwiedzka K."/>
            <person name="Martijn J."/>
            <person name="Lind A.E."/>
            <person name="van Eijk R."/>
            <person name="Schleper C."/>
            <person name="Guy L."/>
            <person name="Ettema T.J."/>
        </authorList>
    </citation>
    <scope>NUCLEOTIDE SEQUENCE</scope>
</reference>
<dbReference type="SUPFAM" id="SSF143100">
    <property type="entry name" value="TTHA1013/TTHA0281-like"/>
    <property type="match status" value="1"/>
</dbReference>
<comment type="caution">
    <text evidence="1">The sequence shown here is derived from an EMBL/GenBank/DDBJ whole genome shotgun (WGS) entry which is preliminary data.</text>
</comment>
<proteinExistence type="predicted"/>